<protein>
    <submittedName>
        <fullName evidence="1">Thioesterase superfamily member-related</fullName>
    </submittedName>
</protein>
<comment type="caution">
    <text evidence="1">The sequence shown here is derived from an EMBL/GenBank/DDBJ whole genome shotgun (WGS) entry which is preliminary data.</text>
</comment>
<reference evidence="1" key="1">
    <citation type="submission" date="2022-04" db="EMBL/GenBank/DDBJ databases">
        <title>Chromosome-scale genome assembly of Holotrichia oblita Faldermann.</title>
        <authorList>
            <person name="Rongchong L."/>
        </authorList>
    </citation>
    <scope>NUCLEOTIDE SEQUENCE</scope>
    <source>
        <strain evidence="1">81SQS9</strain>
    </source>
</reference>
<organism evidence="1 2">
    <name type="scientific">Holotrichia oblita</name>
    <name type="common">Chafer beetle</name>
    <dbReference type="NCBI Taxonomy" id="644536"/>
    <lineage>
        <taxon>Eukaryota</taxon>
        <taxon>Metazoa</taxon>
        <taxon>Ecdysozoa</taxon>
        <taxon>Arthropoda</taxon>
        <taxon>Hexapoda</taxon>
        <taxon>Insecta</taxon>
        <taxon>Pterygota</taxon>
        <taxon>Neoptera</taxon>
        <taxon>Endopterygota</taxon>
        <taxon>Coleoptera</taxon>
        <taxon>Polyphaga</taxon>
        <taxon>Scarabaeiformia</taxon>
        <taxon>Scarabaeidae</taxon>
        <taxon>Melolonthinae</taxon>
        <taxon>Holotrichia</taxon>
    </lineage>
</organism>
<name>A0ACB9THA3_HOLOL</name>
<dbReference type="Proteomes" id="UP001056778">
    <property type="component" value="Chromosome 3"/>
</dbReference>
<gene>
    <name evidence="1" type="ORF">MML48_3g00004822</name>
</gene>
<evidence type="ECO:0000313" key="1">
    <source>
        <dbReference type="EMBL" id="KAI4466167.1"/>
    </source>
</evidence>
<proteinExistence type="predicted"/>
<accession>A0ACB9THA3</accession>
<keyword evidence="2" id="KW-1185">Reference proteome</keyword>
<sequence length="178" mass="20121">MTEKKEEEINNKKERKEEQRNTEKETNSKRERKEEQRNTEEQTISKRERKKNKESQKRKQTVKVIAADNGGCVAEFTVQEEHTNPMGTLHGGFSATLIDNVSSYGLRGLLGNKVHVSVAMNISYIKGAKIGDEVVVDSQMLKVGKTLAFMLVTLKNKQTGELLVKGSHTKFILDKEVS</sequence>
<evidence type="ECO:0000313" key="2">
    <source>
        <dbReference type="Proteomes" id="UP001056778"/>
    </source>
</evidence>
<dbReference type="EMBL" id="CM043017">
    <property type="protein sequence ID" value="KAI4466167.1"/>
    <property type="molecule type" value="Genomic_DNA"/>
</dbReference>